<feature type="compositionally biased region" description="Basic and acidic residues" evidence="2">
    <location>
        <begin position="90"/>
        <end position="100"/>
    </location>
</feature>
<dbReference type="SMART" id="SM00028">
    <property type="entry name" value="TPR"/>
    <property type="match status" value="1"/>
</dbReference>
<dbReference type="SUPFAM" id="SSF48452">
    <property type="entry name" value="TPR-like"/>
    <property type="match status" value="1"/>
</dbReference>
<dbReference type="PANTHER" id="PTHR45588:SF1">
    <property type="entry name" value="WW DOMAIN-CONTAINING PROTEIN"/>
    <property type="match status" value="1"/>
</dbReference>
<evidence type="ECO:0000256" key="1">
    <source>
        <dbReference type="PROSITE-ProRule" id="PRU00339"/>
    </source>
</evidence>
<keyword evidence="1" id="KW-0802">TPR repeat</keyword>
<proteinExistence type="predicted"/>
<organism evidence="3">
    <name type="scientific">Streptomyces haneummycinicus</name>
    <dbReference type="NCBI Taxonomy" id="3074435"/>
    <lineage>
        <taxon>Bacteria</taxon>
        <taxon>Bacillati</taxon>
        <taxon>Actinomycetota</taxon>
        <taxon>Actinomycetes</taxon>
        <taxon>Kitasatosporales</taxon>
        <taxon>Streptomycetaceae</taxon>
        <taxon>Streptomyces</taxon>
    </lineage>
</organism>
<feature type="repeat" description="TPR" evidence="1">
    <location>
        <begin position="21"/>
        <end position="54"/>
    </location>
</feature>
<name>A0AAT9HMS6_9ACTN</name>
<dbReference type="Gene3D" id="1.25.40.10">
    <property type="entry name" value="Tetratricopeptide repeat domain"/>
    <property type="match status" value="1"/>
</dbReference>
<evidence type="ECO:0000256" key="2">
    <source>
        <dbReference type="SAM" id="MobiDB-lite"/>
    </source>
</evidence>
<dbReference type="InterPro" id="IPR019734">
    <property type="entry name" value="TPR_rpt"/>
</dbReference>
<evidence type="ECO:0000313" key="3">
    <source>
        <dbReference type="EMBL" id="BFO18849.1"/>
    </source>
</evidence>
<reference evidence="3" key="1">
    <citation type="submission" date="2024-06" db="EMBL/GenBank/DDBJ databases">
        <authorList>
            <consortium name="consrtm"/>
            <person name="Uemura M."/>
            <person name="Terahara T."/>
        </authorList>
    </citation>
    <scope>NUCLEOTIDE SEQUENCE</scope>
    <source>
        <strain evidence="3">KM77-8</strain>
    </source>
</reference>
<accession>A0AAT9HMS6</accession>
<protein>
    <recommendedName>
        <fullName evidence="4">Tetratricopeptide repeat protein</fullName>
    </recommendedName>
</protein>
<feature type="region of interest" description="Disordered" evidence="2">
    <location>
        <begin position="88"/>
        <end position="157"/>
    </location>
</feature>
<feature type="compositionally biased region" description="Low complexity" evidence="2">
    <location>
        <begin position="137"/>
        <end position="151"/>
    </location>
</feature>
<dbReference type="AlphaFoldDB" id="A0AAT9HMS6"/>
<dbReference type="EMBL" id="AP035768">
    <property type="protein sequence ID" value="BFO18849.1"/>
    <property type="molecule type" value="Genomic_DNA"/>
</dbReference>
<dbReference type="PROSITE" id="PS50005">
    <property type="entry name" value="TPR"/>
    <property type="match status" value="1"/>
</dbReference>
<evidence type="ECO:0008006" key="4">
    <source>
        <dbReference type="Google" id="ProtNLM"/>
    </source>
</evidence>
<sequence length="157" mass="17275">MDDYYDLGDHRRPVTTASAEAQLWFDRGLIWTYAFNHEEAVACFERAAEADPDCAMAYWGIAYALGPNYNKPWEAFDGDELAHTVARTHTAVERAHDRAAHATPSSGPSSRPCAPATRRRGPPRTARCGTSPTRTGCSRCTRTPPATRTWPPSAPTP</sequence>
<dbReference type="InterPro" id="IPR011990">
    <property type="entry name" value="TPR-like_helical_dom_sf"/>
</dbReference>
<reference evidence="3" key="2">
    <citation type="submission" date="2024-07" db="EMBL/GenBank/DDBJ databases">
        <title>Streptomyces haneummycinica sp. nov., a new antibiotic-producing actinobacterium isolated from marine sediment.</title>
        <authorList>
            <person name="Uemura M."/>
            <person name="Hamada M."/>
            <person name="Hirano S."/>
            <person name="Kobayashi K."/>
            <person name="Ohshiro T."/>
            <person name="Kobayashi T."/>
            <person name="Terahara T."/>
        </authorList>
    </citation>
    <scope>NUCLEOTIDE SEQUENCE</scope>
    <source>
        <strain evidence="3">KM77-8</strain>
    </source>
</reference>
<gene>
    <name evidence="3" type="ORF">SHKM778_52370</name>
</gene>
<dbReference type="PANTHER" id="PTHR45588">
    <property type="entry name" value="TPR DOMAIN-CONTAINING PROTEIN"/>
    <property type="match status" value="1"/>
</dbReference>